<evidence type="ECO:0000313" key="4">
    <source>
        <dbReference type="EMBL" id="QBE48638.1"/>
    </source>
</evidence>
<keyword evidence="3" id="KW-1133">Transmembrane helix</keyword>
<keyword evidence="5" id="KW-1185">Reference proteome</keyword>
<organism evidence="4 5">
    <name type="scientific">Leucobacter triazinivorans</name>
    <dbReference type="NCBI Taxonomy" id="1784719"/>
    <lineage>
        <taxon>Bacteria</taxon>
        <taxon>Bacillati</taxon>
        <taxon>Actinomycetota</taxon>
        <taxon>Actinomycetes</taxon>
        <taxon>Micrococcales</taxon>
        <taxon>Microbacteriaceae</taxon>
        <taxon>Leucobacter</taxon>
    </lineage>
</organism>
<dbReference type="KEGG" id="ltr:EVS81_07180"/>
<reference evidence="4 5" key="1">
    <citation type="submission" date="2019-02" db="EMBL/GenBank/DDBJ databases">
        <authorList>
            <person name="Sun L."/>
            <person name="Pan D."/>
            <person name="Wu X."/>
        </authorList>
    </citation>
    <scope>NUCLEOTIDE SEQUENCE [LARGE SCALE GENOMIC DNA]</scope>
    <source>
        <strain evidence="4 5">JW-1</strain>
    </source>
</reference>
<feature type="region of interest" description="Disordered" evidence="2">
    <location>
        <begin position="384"/>
        <end position="419"/>
    </location>
</feature>
<feature type="coiled-coil region" evidence="1">
    <location>
        <begin position="206"/>
        <end position="240"/>
    </location>
</feature>
<proteinExistence type="predicted"/>
<keyword evidence="3" id="KW-0472">Membrane</keyword>
<dbReference type="RefSeq" id="WP_130109773.1">
    <property type="nucleotide sequence ID" value="NZ_CP035806.1"/>
</dbReference>
<evidence type="ECO:0000256" key="3">
    <source>
        <dbReference type="SAM" id="Phobius"/>
    </source>
</evidence>
<feature type="transmembrane region" description="Helical" evidence="3">
    <location>
        <begin position="41"/>
        <end position="60"/>
    </location>
</feature>
<evidence type="ECO:0000313" key="5">
    <source>
        <dbReference type="Proteomes" id="UP000289260"/>
    </source>
</evidence>
<dbReference type="Proteomes" id="UP000289260">
    <property type="component" value="Chromosome"/>
</dbReference>
<dbReference type="EMBL" id="CP035806">
    <property type="protein sequence ID" value="QBE48638.1"/>
    <property type="molecule type" value="Genomic_DNA"/>
</dbReference>
<sequence>MTEDTDTPAAQRPVPAVSPAVIPRSDFLPPQKRSRFRTSSFLMWLFGVIAVVLIATGIAAPQVTYALDVDRYDDTIAELSGLQTAVAEMNESVASSEVLLNRQQVEAGQLVERLESLAADPAVFGADDAGLLQEAAAQLAGQLPKTPLNAESQHVAAVEQAIEEDPATAPSTWFVVSPAVAGALAGIETDLPEEVTSEQVVTREIIAETKQRLEEVRESLVSVEERHAELTEELDALGAHAARAFDTVTDVGERLPARAEAIAEETSEQIEARARMVAAAAQAEAAAKAEEFVRQSDGSLVLDEAGAADGAGETRIEADPALRTVVVLERLAAFAGFAATVLDEQKLIEEAEEEARLIAEQEARWAAEEEARRIAEENARIAADEEARRIAEEEARRAEEQAQNGSQEAPPETPETPET</sequence>
<evidence type="ECO:0000256" key="2">
    <source>
        <dbReference type="SAM" id="MobiDB-lite"/>
    </source>
</evidence>
<evidence type="ECO:0000256" key="1">
    <source>
        <dbReference type="SAM" id="Coils"/>
    </source>
</evidence>
<accession>A0A4P6KFC4</accession>
<protein>
    <submittedName>
        <fullName evidence="4">Uncharacterized protein</fullName>
    </submittedName>
</protein>
<dbReference type="AlphaFoldDB" id="A0A4P6KFC4"/>
<keyword evidence="3" id="KW-0812">Transmembrane</keyword>
<gene>
    <name evidence="4" type="ORF">EVS81_07180</name>
</gene>
<feature type="compositionally biased region" description="Basic and acidic residues" evidence="2">
    <location>
        <begin position="384"/>
        <end position="400"/>
    </location>
</feature>
<keyword evidence="1" id="KW-0175">Coiled coil</keyword>
<name>A0A4P6KFC4_9MICO</name>
<dbReference type="OrthoDB" id="10006184at2"/>